<keyword evidence="1 3" id="KW-0560">Oxidoreductase</keyword>
<dbReference type="EC" id="1.-.-.-" evidence="3"/>
<dbReference type="Proteomes" id="UP001529369">
    <property type="component" value="Unassembled WGS sequence"/>
</dbReference>
<gene>
    <name evidence="3" type="ORF">QWZ14_12390</name>
</gene>
<organism evidence="3 4">
    <name type="scientific">Paeniroseomonas aquatica</name>
    <dbReference type="NCBI Taxonomy" id="373043"/>
    <lineage>
        <taxon>Bacteria</taxon>
        <taxon>Pseudomonadati</taxon>
        <taxon>Pseudomonadota</taxon>
        <taxon>Alphaproteobacteria</taxon>
        <taxon>Acetobacterales</taxon>
        <taxon>Acetobacteraceae</taxon>
        <taxon>Paeniroseomonas</taxon>
    </lineage>
</organism>
<dbReference type="Gene3D" id="3.50.50.60">
    <property type="entry name" value="FAD/NAD(P)-binding domain"/>
    <property type="match status" value="1"/>
</dbReference>
<dbReference type="GO" id="GO:0016491">
    <property type="term" value="F:oxidoreductase activity"/>
    <property type="evidence" value="ECO:0007669"/>
    <property type="project" value="UniProtKB-KW"/>
</dbReference>
<dbReference type="PANTHER" id="PTHR13847:SF289">
    <property type="entry name" value="GLYCINE OXIDASE"/>
    <property type="match status" value="1"/>
</dbReference>
<evidence type="ECO:0000313" key="4">
    <source>
        <dbReference type="Proteomes" id="UP001529369"/>
    </source>
</evidence>
<protein>
    <submittedName>
        <fullName evidence="3">FAD-dependent oxidoreductase</fullName>
        <ecNumber evidence="3">1.-.-.-</ecNumber>
    </submittedName>
</protein>
<dbReference type="Gene3D" id="3.30.9.10">
    <property type="entry name" value="D-Amino Acid Oxidase, subunit A, domain 2"/>
    <property type="match status" value="1"/>
</dbReference>
<dbReference type="InterPro" id="IPR006076">
    <property type="entry name" value="FAD-dep_OxRdtase"/>
</dbReference>
<comment type="caution">
    <text evidence="3">The sequence shown here is derived from an EMBL/GenBank/DDBJ whole genome shotgun (WGS) entry which is preliminary data.</text>
</comment>
<accession>A0ABT8A639</accession>
<evidence type="ECO:0000256" key="1">
    <source>
        <dbReference type="ARBA" id="ARBA00023002"/>
    </source>
</evidence>
<dbReference type="Pfam" id="PF01266">
    <property type="entry name" value="DAO"/>
    <property type="match status" value="1"/>
</dbReference>
<keyword evidence="4" id="KW-1185">Reference proteome</keyword>
<evidence type="ECO:0000313" key="3">
    <source>
        <dbReference type="EMBL" id="MDN3565161.1"/>
    </source>
</evidence>
<dbReference type="InterPro" id="IPR036188">
    <property type="entry name" value="FAD/NAD-bd_sf"/>
</dbReference>
<proteinExistence type="predicted"/>
<sequence>MMQVIVIGAGAVGAATAFRLAQAGARVTVLDAGRIGGGTSGTSFAWINSANGEVPPAYHALRTASMALHRELAAEFGNPDWYHPAGGLQWMRPEQVPALEDNVRRLQARGYAAEWITRTRLLEMEPDLDPDVVGDVPVAWFPEEAWLDPVPYAGAMLRAASALGAEVRIHTRVAGMAMQGSRVTGVTLADGTTLPADTVVNCAGRWADAVAEDAGLRIPLAPTHGFLVFTPPVALAVAHLLHAPEANLRPDGAGRLMLVWNDFAAAVTADTKPDPAMPEVQAIMRSVARLIPALAGVEAEAVRIGTRPLPPDGLSIVGPVPRMEGYYVAVTHSGITLSPLLGKLAAAEITTGRPDPALAAFRPARFFN</sequence>
<name>A0ABT8A639_9PROT</name>
<feature type="domain" description="FAD dependent oxidoreductase" evidence="2">
    <location>
        <begin position="4"/>
        <end position="347"/>
    </location>
</feature>
<dbReference type="RefSeq" id="WP_290316982.1">
    <property type="nucleotide sequence ID" value="NZ_JAUFPN010000136.1"/>
</dbReference>
<evidence type="ECO:0000259" key="2">
    <source>
        <dbReference type="Pfam" id="PF01266"/>
    </source>
</evidence>
<reference evidence="4" key="1">
    <citation type="journal article" date="2019" name="Int. J. Syst. Evol. Microbiol.">
        <title>The Global Catalogue of Microorganisms (GCM) 10K type strain sequencing project: providing services to taxonomists for standard genome sequencing and annotation.</title>
        <authorList>
            <consortium name="The Broad Institute Genomics Platform"/>
            <consortium name="The Broad Institute Genome Sequencing Center for Infectious Disease"/>
            <person name="Wu L."/>
            <person name="Ma J."/>
        </authorList>
    </citation>
    <scope>NUCLEOTIDE SEQUENCE [LARGE SCALE GENOMIC DNA]</scope>
    <source>
        <strain evidence="4">CECT 7131</strain>
    </source>
</reference>
<dbReference type="EMBL" id="JAUFPN010000136">
    <property type="protein sequence ID" value="MDN3565161.1"/>
    <property type="molecule type" value="Genomic_DNA"/>
</dbReference>
<dbReference type="PANTHER" id="PTHR13847">
    <property type="entry name" value="SARCOSINE DEHYDROGENASE-RELATED"/>
    <property type="match status" value="1"/>
</dbReference>
<dbReference type="SUPFAM" id="SSF51905">
    <property type="entry name" value="FAD/NAD(P)-binding domain"/>
    <property type="match status" value="1"/>
</dbReference>